<dbReference type="Gene3D" id="3.30.530.20">
    <property type="match status" value="1"/>
</dbReference>
<feature type="domain" description="Activator of Hsp90 ATPase homologue 1/2-like C-terminal" evidence="2">
    <location>
        <begin position="67"/>
        <end position="171"/>
    </location>
</feature>
<comment type="caution">
    <text evidence="3">The sequence shown here is derived from an EMBL/GenBank/DDBJ whole genome shotgun (WGS) entry which is preliminary data.</text>
</comment>
<evidence type="ECO:0000256" key="1">
    <source>
        <dbReference type="ARBA" id="ARBA00006817"/>
    </source>
</evidence>
<dbReference type="Proteomes" id="UP001501074">
    <property type="component" value="Unassembled WGS sequence"/>
</dbReference>
<comment type="similarity">
    <text evidence="1">Belongs to the AHA1 family.</text>
</comment>
<dbReference type="CDD" id="cd07814">
    <property type="entry name" value="SRPBCC_CalC_Aha1-like"/>
    <property type="match status" value="1"/>
</dbReference>
<dbReference type="InterPro" id="IPR023393">
    <property type="entry name" value="START-like_dom_sf"/>
</dbReference>
<gene>
    <name evidence="3" type="ORF">GCM10022223_68610</name>
</gene>
<evidence type="ECO:0000259" key="2">
    <source>
        <dbReference type="Pfam" id="PF08327"/>
    </source>
</evidence>
<dbReference type="InterPro" id="IPR013538">
    <property type="entry name" value="ASHA1/2-like_C"/>
</dbReference>
<accession>A0ABP7ATW6</accession>
<organism evidence="3 4">
    <name type="scientific">Kineosporia mesophila</name>
    <dbReference type="NCBI Taxonomy" id="566012"/>
    <lineage>
        <taxon>Bacteria</taxon>
        <taxon>Bacillati</taxon>
        <taxon>Actinomycetota</taxon>
        <taxon>Actinomycetes</taxon>
        <taxon>Kineosporiales</taxon>
        <taxon>Kineosporiaceae</taxon>
        <taxon>Kineosporia</taxon>
    </lineage>
</organism>
<reference evidence="4" key="1">
    <citation type="journal article" date="2019" name="Int. J. Syst. Evol. Microbiol.">
        <title>The Global Catalogue of Microorganisms (GCM) 10K type strain sequencing project: providing services to taxonomists for standard genome sequencing and annotation.</title>
        <authorList>
            <consortium name="The Broad Institute Genomics Platform"/>
            <consortium name="The Broad Institute Genome Sequencing Center for Infectious Disease"/>
            <person name="Wu L."/>
            <person name="Ma J."/>
        </authorList>
    </citation>
    <scope>NUCLEOTIDE SEQUENCE [LARGE SCALE GENOMIC DNA]</scope>
    <source>
        <strain evidence="4">JCM 16902</strain>
    </source>
</reference>
<keyword evidence="4" id="KW-1185">Reference proteome</keyword>
<protein>
    <recommendedName>
        <fullName evidence="2">Activator of Hsp90 ATPase homologue 1/2-like C-terminal domain-containing protein</fullName>
    </recommendedName>
</protein>
<dbReference type="EMBL" id="BAAAZO010000013">
    <property type="protein sequence ID" value="GAA3639753.1"/>
    <property type="molecule type" value="Genomic_DNA"/>
</dbReference>
<evidence type="ECO:0000313" key="3">
    <source>
        <dbReference type="EMBL" id="GAA3639753.1"/>
    </source>
</evidence>
<name>A0ABP7ATW6_9ACTN</name>
<evidence type="ECO:0000313" key="4">
    <source>
        <dbReference type="Proteomes" id="UP001501074"/>
    </source>
</evidence>
<dbReference type="Pfam" id="PF08327">
    <property type="entry name" value="AHSA1"/>
    <property type="match status" value="1"/>
</dbReference>
<sequence>MTENWPLRLGEGVLIGMAESQGGYMSTFVQLGRVEAGLPPALTDDDVVPGPQLVFVRRVLAGSAGHVWHILVSPVGTSVWLGPGAVLRGEGHSFMSDEGEAGMVRSYHPLEQLRLSWHSGDAEDEPSLVELDLTPVAGGTRLRLWHEGLPSDQRPHMQEEWEHRLDDFAQVCL</sequence>
<proteinExistence type="inferred from homology"/>
<dbReference type="SUPFAM" id="SSF55961">
    <property type="entry name" value="Bet v1-like"/>
    <property type="match status" value="1"/>
</dbReference>